<evidence type="ECO:0000313" key="6">
    <source>
        <dbReference type="RefSeq" id="XP_022243719.1"/>
    </source>
</evidence>
<feature type="signal peptide" evidence="3">
    <location>
        <begin position="1"/>
        <end position="19"/>
    </location>
</feature>
<proteinExistence type="predicted"/>
<feature type="domain" description="Single" evidence="4">
    <location>
        <begin position="33"/>
        <end position="100"/>
    </location>
</feature>
<keyword evidence="3" id="KW-0732">Signal</keyword>
<sequence>MKFLTLTLITLCFITFSAAYLFREIVEKKNGGCYLPDFGQIENKGVVYNDEKCEIRVCDADGDEAFINGAGCGVIGIDDPNCKLVPGEGHYPSCCPAPICKKPDNK</sequence>
<protein>
    <submittedName>
        <fullName evidence="6">Toxin-like protein 14</fullName>
    </submittedName>
</protein>
<evidence type="ECO:0000256" key="2">
    <source>
        <dbReference type="ARBA" id="ARBA00022525"/>
    </source>
</evidence>
<dbReference type="InterPro" id="IPR029277">
    <property type="entry name" value="SVWC_dom"/>
</dbReference>
<dbReference type="Pfam" id="PF15430">
    <property type="entry name" value="SVWC"/>
    <property type="match status" value="1"/>
</dbReference>
<organism evidence="5 6">
    <name type="scientific">Limulus polyphemus</name>
    <name type="common">Atlantic horseshoe crab</name>
    <dbReference type="NCBI Taxonomy" id="6850"/>
    <lineage>
        <taxon>Eukaryota</taxon>
        <taxon>Metazoa</taxon>
        <taxon>Ecdysozoa</taxon>
        <taxon>Arthropoda</taxon>
        <taxon>Chelicerata</taxon>
        <taxon>Merostomata</taxon>
        <taxon>Xiphosura</taxon>
        <taxon>Limulidae</taxon>
        <taxon>Limulus</taxon>
    </lineage>
</organism>
<accession>A0ABM1SJB3</accession>
<evidence type="ECO:0000256" key="1">
    <source>
        <dbReference type="ARBA" id="ARBA00004613"/>
    </source>
</evidence>
<dbReference type="Proteomes" id="UP000694941">
    <property type="component" value="Unplaced"/>
</dbReference>
<evidence type="ECO:0000259" key="4">
    <source>
        <dbReference type="SMART" id="SM01318"/>
    </source>
</evidence>
<evidence type="ECO:0000256" key="3">
    <source>
        <dbReference type="SAM" id="SignalP"/>
    </source>
</evidence>
<feature type="chain" id="PRO_5045076250" evidence="3">
    <location>
        <begin position="20"/>
        <end position="106"/>
    </location>
</feature>
<dbReference type="SMART" id="SM01318">
    <property type="entry name" value="SVWC"/>
    <property type="match status" value="1"/>
</dbReference>
<keyword evidence="2" id="KW-0964">Secreted</keyword>
<dbReference type="GeneID" id="111086182"/>
<evidence type="ECO:0000313" key="5">
    <source>
        <dbReference type="Proteomes" id="UP000694941"/>
    </source>
</evidence>
<keyword evidence="5" id="KW-1185">Reference proteome</keyword>
<name>A0ABM1SJB3_LIMPO</name>
<reference evidence="6" key="1">
    <citation type="submission" date="2025-08" db="UniProtKB">
        <authorList>
            <consortium name="RefSeq"/>
        </authorList>
    </citation>
    <scope>IDENTIFICATION</scope>
    <source>
        <tissue evidence="6">Muscle</tissue>
    </source>
</reference>
<dbReference type="RefSeq" id="XP_022243719.1">
    <property type="nucleotide sequence ID" value="XM_022388011.1"/>
</dbReference>
<gene>
    <name evidence="6" type="primary">LOC111086182</name>
</gene>
<comment type="subcellular location">
    <subcellularLocation>
        <location evidence="1">Secreted</location>
    </subcellularLocation>
</comment>